<keyword evidence="2 6" id="KW-0418">Kinase</keyword>
<dbReference type="OrthoDB" id="199946at2"/>
<evidence type="ECO:0000313" key="7">
    <source>
        <dbReference type="Proteomes" id="UP000215027"/>
    </source>
</evidence>
<dbReference type="SMART" id="SM00091">
    <property type="entry name" value="PAS"/>
    <property type="match status" value="1"/>
</dbReference>
<feature type="transmembrane region" description="Helical" evidence="4">
    <location>
        <begin position="6"/>
        <end position="27"/>
    </location>
</feature>
<name>A0A160T9A6_9CHLR</name>
<dbReference type="InterPro" id="IPR031621">
    <property type="entry name" value="HisKA_7TM"/>
</dbReference>
<dbReference type="InterPro" id="IPR035965">
    <property type="entry name" value="PAS-like_dom_sf"/>
</dbReference>
<dbReference type="SUPFAM" id="SSF55874">
    <property type="entry name" value="ATPase domain of HSP90 chaperone/DNA topoisomerase II/histidine kinase"/>
    <property type="match status" value="1"/>
</dbReference>
<dbReference type="InterPro" id="IPR050482">
    <property type="entry name" value="Sensor_HK_TwoCompSys"/>
</dbReference>
<proteinExistence type="predicted"/>
<evidence type="ECO:0000313" key="6">
    <source>
        <dbReference type="EMBL" id="CUS06048.1"/>
    </source>
</evidence>
<evidence type="ECO:0000256" key="1">
    <source>
        <dbReference type="ARBA" id="ARBA00022679"/>
    </source>
</evidence>
<keyword evidence="4" id="KW-0812">Transmembrane</keyword>
<feature type="transmembrane region" description="Helical" evidence="4">
    <location>
        <begin position="139"/>
        <end position="167"/>
    </location>
</feature>
<dbReference type="GO" id="GO:0016020">
    <property type="term" value="C:membrane"/>
    <property type="evidence" value="ECO:0007669"/>
    <property type="project" value="InterPro"/>
</dbReference>
<dbReference type="InterPro" id="IPR011712">
    <property type="entry name" value="Sig_transdc_His_kin_sub3_dim/P"/>
</dbReference>
<dbReference type="PROSITE" id="PS50109">
    <property type="entry name" value="HIS_KIN"/>
    <property type="match status" value="1"/>
</dbReference>
<dbReference type="Gene3D" id="3.30.565.10">
    <property type="entry name" value="Histidine kinase-like ATPase, C-terminal domain"/>
    <property type="match status" value="1"/>
</dbReference>
<protein>
    <submittedName>
        <fullName evidence="6">Signal transduction histidine kinase</fullName>
    </submittedName>
</protein>
<dbReference type="Pfam" id="PF07730">
    <property type="entry name" value="HisKA_3"/>
    <property type="match status" value="1"/>
</dbReference>
<dbReference type="KEGG" id="pbf:CFX0092_B0514"/>
<keyword evidence="1" id="KW-0808">Transferase</keyword>
<dbReference type="InterPro" id="IPR036890">
    <property type="entry name" value="HATPase_C_sf"/>
</dbReference>
<dbReference type="CDD" id="cd16917">
    <property type="entry name" value="HATPase_UhpB-NarQ-NarX-like"/>
    <property type="match status" value="1"/>
</dbReference>
<dbReference type="Gene3D" id="3.30.450.20">
    <property type="entry name" value="PAS domain"/>
    <property type="match status" value="1"/>
</dbReference>
<dbReference type="Proteomes" id="UP000215027">
    <property type="component" value="Chromosome II"/>
</dbReference>
<dbReference type="GO" id="GO:0000155">
    <property type="term" value="F:phosphorelay sensor kinase activity"/>
    <property type="evidence" value="ECO:0007669"/>
    <property type="project" value="InterPro"/>
</dbReference>
<evidence type="ECO:0000256" key="2">
    <source>
        <dbReference type="ARBA" id="ARBA00022777"/>
    </source>
</evidence>
<dbReference type="SMART" id="SM00387">
    <property type="entry name" value="HATPase_c"/>
    <property type="match status" value="1"/>
</dbReference>
<dbReference type="NCBIfam" id="TIGR00229">
    <property type="entry name" value="sensory_box"/>
    <property type="match status" value="1"/>
</dbReference>
<dbReference type="RefSeq" id="WP_095045378.1">
    <property type="nucleotide sequence ID" value="NZ_LN890656.1"/>
</dbReference>
<feature type="transmembrane region" description="Helical" evidence="4">
    <location>
        <begin position="206"/>
        <end position="226"/>
    </location>
</feature>
<dbReference type="InterPro" id="IPR000014">
    <property type="entry name" value="PAS"/>
</dbReference>
<dbReference type="Pfam" id="PF02518">
    <property type="entry name" value="HATPase_c"/>
    <property type="match status" value="1"/>
</dbReference>
<dbReference type="Pfam" id="PF08448">
    <property type="entry name" value="PAS_4"/>
    <property type="match status" value="1"/>
</dbReference>
<dbReference type="Pfam" id="PF16927">
    <property type="entry name" value="HisKA_7TM"/>
    <property type="match status" value="1"/>
</dbReference>
<keyword evidence="3" id="KW-0902">Two-component regulatory system</keyword>
<keyword evidence="7" id="KW-1185">Reference proteome</keyword>
<feature type="transmembrane region" description="Helical" evidence="4">
    <location>
        <begin position="76"/>
        <end position="95"/>
    </location>
</feature>
<dbReference type="InterPro" id="IPR005467">
    <property type="entry name" value="His_kinase_dom"/>
</dbReference>
<evidence type="ECO:0000256" key="4">
    <source>
        <dbReference type="SAM" id="Phobius"/>
    </source>
</evidence>
<keyword evidence="4" id="KW-0472">Membrane</keyword>
<dbReference type="EMBL" id="LN890656">
    <property type="protein sequence ID" value="CUS06048.1"/>
    <property type="molecule type" value="Genomic_DNA"/>
</dbReference>
<dbReference type="CDD" id="cd00130">
    <property type="entry name" value="PAS"/>
    <property type="match status" value="1"/>
</dbReference>
<evidence type="ECO:0000256" key="3">
    <source>
        <dbReference type="ARBA" id="ARBA00023012"/>
    </source>
</evidence>
<dbReference type="InterPro" id="IPR013656">
    <property type="entry name" value="PAS_4"/>
</dbReference>
<dbReference type="Gene3D" id="1.20.5.1930">
    <property type="match status" value="1"/>
</dbReference>
<reference evidence="6" key="1">
    <citation type="submission" date="2016-01" db="EMBL/GenBank/DDBJ databases">
        <authorList>
            <person name="Mcilroy J.S."/>
            <person name="Karst M S."/>
            <person name="Albertsen M."/>
        </authorList>
    </citation>
    <scope>NUCLEOTIDE SEQUENCE</scope>
    <source>
        <strain evidence="6">Cfx-K</strain>
    </source>
</reference>
<organism evidence="6 7">
    <name type="scientific">Candidatus Promineifilum breve</name>
    <dbReference type="NCBI Taxonomy" id="1806508"/>
    <lineage>
        <taxon>Bacteria</taxon>
        <taxon>Bacillati</taxon>
        <taxon>Chloroflexota</taxon>
        <taxon>Ardenticatenia</taxon>
        <taxon>Candidatus Promineifilales</taxon>
        <taxon>Candidatus Promineifilaceae</taxon>
        <taxon>Candidatus Promineifilum</taxon>
    </lineage>
</organism>
<feature type="domain" description="Histidine kinase" evidence="5">
    <location>
        <begin position="468"/>
        <end position="558"/>
    </location>
</feature>
<dbReference type="SUPFAM" id="SSF55785">
    <property type="entry name" value="PYP-like sensor domain (PAS domain)"/>
    <property type="match status" value="1"/>
</dbReference>
<feature type="transmembrane region" description="Helical" evidence="4">
    <location>
        <begin position="174"/>
        <end position="194"/>
    </location>
</feature>
<feature type="transmembrane region" description="Helical" evidence="4">
    <location>
        <begin position="102"/>
        <end position="119"/>
    </location>
</feature>
<gene>
    <name evidence="6" type="ORF">CFX0092_B0514</name>
</gene>
<dbReference type="InterPro" id="IPR003594">
    <property type="entry name" value="HATPase_dom"/>
</dbReference>
<evidence type="ECO:0000259" key="5">
    <source>
        <dbReference type="PROSITE" id="PS50109"/>
    </source>
</evidence>
<feature type="transmembrane region" description="Helical" evidence="4">
    <location>
        <begin position="39"/>
        <end position="56"/>
    </location>
</feature>
<accession>A0A160T9A6</accession>
<sequence>MNAGPSFTPLVWICLGAVLFYVVMGVASWRRRLLPGARPFALLCLFCALWTLGEALELQATGLPAKWFWFRFQNLWPLPALTAGVFFILQYAGLGRWLTRRVVVLLCVPPLLVALLLLTNEAHQLFYLSPSYVADGRAAFGPGATIFLAYAYLSALVNLPVLAWLAARSPADRLPVLLIVVGHLLVRIALAADLAGRNPFAPLDAVIVSLFLLAVTYALALFRFRIFDPVRLARRLAIEQMGEGMVVIDPSGHVADVNPMAAAILGLTAATARGQPAADLFPADFVPLVAGASDATVGDFSLGDDAQRRYYVAQAWPLRDRHHGPLGRLLLLRDVTEQKRAEQRHLAQQRALATLLERERLANELHDGVGQTLAYVSLQAETTRKQLSDGQLATADAQLARLAEAARDAHLDLRESILSLKTGPGAERTFIEALESYLAGYGELYGIRAALTVAGGLEGAFAPETGVQLMRVIQEALANAHRHGGARAVCVALAGRDGQARLTISDDGRGFDPAALPDDGHYGLAIMRQRVAQIGGRLTIDSLPGAGTRIVVDAPLMPQPEAKP</sequence>
<dbReference type="PANTHER" id="PTHR24421">
    <property type="entry name" value="NITRATE/NITRITE SENSOR PROTEIN NARX-RELATED"/>
    <property type="match status" value="1"/>
</dbReference>
<dbReference type="AlphaFoldDB" id="A0A160T9A6"/>
<dbReference type="GO" id="GO:0046983">
    <property type="term" value="F:protein dimerization activity"/>
    <property type="evidence" value="ECO:0007669"/>
    <property type="project" value="InterPro"/>
</dbReference>
<keyword evidence="4" id="KW-1133">Transmembrane helix</keyword>